<dbReference type="PROSITE" id="PS00221">
    <property type="entry name" value="MIP"/>
    <property type="match status" value="1"/>
</dbReference>
<dbReference type="KEGG" id="pwn:QNH46_13725"/>
<evidence type="ECO:0000256" key="2">
    <source>
        <dbReference type="ARBA" id="ARBA00022676"/>
    </source>
</evidence>
<dbReference type="PROSITE" id="PS00375">
    <property type="entry name" value="UDPGT"/>
    <property type="match status" value="1"/>
</dbReference>
<keyword evidence="2 4" id="KW-0328">Glycosyltransferase</keyword>
<dbReference type="InterPro" id="IPR050271">
    <property type="entry name" value="UDP-glycosyltransferase"/>
</dbReference>
<evidence type="ECO:0000256" key="1">
    <source>
        <dbReference type="ARBA" id="ARBA00009995"/>
    </source>
</evidence>
<sequence>MKLLFFMLPYHGHINPTLSVAEELVRRGEQIVYYTTEEFAGKLEGIGAELRLVGREFGFFMEELDKKPLAASLRNADFYVDNLNRHVALASELLEQVQQEQADGVVCDPMCLWGRAAAERLELPRALFFSGIAVTADSPVFDYFSRLFDGDIPEIITNMFLKREPLMLAPIPRKFQPDSAYLGEGFEFIGPTIVDREAADQDFPLEEIAGHPTIYISLGSIINNPQFYELCMEAFAGSRWKVVMVSQTRPQQVPDNFLVYPFVPQLKVLQHADLFISHGGMNSVMESLWYGVPLLMVPQSSDQPLVAARAEELDLGRKLELQTITPDLLLAKAEEILADSAIRESVRSMQSILHHGGGSQRGADVIQRYFSAQIRREQLLNSVTEQN</sequence>
<dbReference type="RefSeq" id="WP_283924821.1">
    <property type="nucleotide sequence ID" value="NZ_CP126084.1"/>
</dbReference>
<dbReference type="FunFam" id="3.40.50.2000:FF:000072">
    <property type="entry name" value="Glycosyl transferase"/>
    <property type="match status" value="1"/>
</dbReference>
<accession>A0AA95KS99</accession>
<proteinExistence type="inferred from homology"/>
<gene>
    <name evidence="5" type="ORF">QNH46_13725</name>
</gene>
<name>A0AA95KS99_9BACL</name>
<dbReference type="Pfam" id="PF00201">
    <property type="entry name" value="UDPGT"/>
    <property type="match status" value="1"/>
</dbReference>
<organism evidence="5 6">
    <name type="scientific">Paenibacillus woosongensis</name>
    <dbReference type="NCBI Taxonomy" id="307580"/>
    <lineage>
        <taxon>Bacteria</taxon>
        <taxon>Bacillati</taxon>
        <taxon>Bacillota</taxon>
        <taxon>Bacilli</taxon>
        <taxon>Bacillales</taxon>
        <taxon>Paenibacillaceae</taxon>
        <taxon>Paenibacillus</taxon>
    </lineage>
</organism>
<evidence type="ECO:0000313" key="5">
    <source>
        <dbReference type="EMBL" id="WHX47228.1"/>
    </source>
</evidence>
<dbReference type="InterPro" id="IPR035595">
    <property type="entry name" value="UDP_glycos_trans_CS"/>
</dbReference>
<keyword evidence="3 4" id="KW-0808">Transferase</keyword>
<dbReference type="GO" id="GO:0016758">
    <property type="term" value="F:hexosyltransferase activity"/>
    <property type="evidence" value="ECO:0007669"/>
    <property type="project" value="UniProtKB-ARBA"/>
</dbReference>
<dbReference type="PANTHER" id="PTHR48043">
    <property type="entry name" value="EG:EG0003.4 PROTEIN-RELATED"/>
    <property type="match status" value="1"/>
</dbReference>
<dbReference type="Proteomes" id="UP001177943">
    <property type="component" value="Chromosome"/>
</dbReference>
<dbReference type="SUPFAM" id="SSF53756">
    <property type="entry name" value="UDP-Glycosyltransferase/glycogen phosphorylase"/>
    <property type="match status" value="1"/>
</dbReference>
<evidence type="ECO:0000256" key="3">
    <source>
        <dbReference type="ARBA" id="ARBA00022679"/>
    </source>
</evidence>
<dbReference type="CDD" id="cd03784">
    <property type="entry name" value="GT1_Gtf-like"/>
    <property type="match status" value="1"/>
</dbReference>
<reference evidence="5" key="1">
    <citation type="submission" date="2023-05" db="EMBL/GenBank/DDBJ databases">
        <title>Comparative genomics of Bacillaceae isolates and their secondary metabolite potential.</title>
        <authorList>
            <person name="Song L."/>
            <person name="Nielsen L.J."/>
            <person name="Mohite O."/>
            <person name="Xu X."/>
            <person name="Weber T."/>
            <person name="Kovacs A.T."/>
        </authorList>
    </citation>
    <scope>NUCLEOTIDE SEQUENCE</scope>
    <source>
        <strain evidence="5">B2_4</strain>
    </source>
</reference>
<evidence type="ECO:0000256" key="4">
    <source>
        <dbReference type="RuleBase" id="RU003718"/>
    </source>
</evidence>
<comment type="similarity">
    <text evidence="1 4">Belongs to the UDP-glycosyltransferase family.</text>
</comment>
<dbReference type="GO" id="GO:0008194">
    <property type="term" value="F:UDP-glycosyltransferase activity"/>
    <property type="evidence" value="ECO:0007669"/>
    <property type="project" value="InterPro"/>
</dbReference>
<protein>
    <submittedName>
        <fullName evidence="5">Glycosyltransferase</fullName>
    </submittedName>
</protein>
<dbReference type="InterPro" id="IPR002213">
    <property type="entry name" value="UDP_glucos_trans"/>
</dbReference>
<dbReference type="AlphaFoldDB" id="A0AA95KS99"/>
<evidence type="ECO:0000313" key="6">
    <source>
        <dbReference type="Proteomes" id="UP001177943"/>
    </source>
</evidence>
<dbReference type="InterPro" id="IPR022357">
    <property type="entry name" value="MIP_CS"/>
</dbReference>
<dbReference type="PANTHER" id="PTHR48043:SF145">
    <property type="entry name" value="FI06409P-RELATED"/>
    <property type="match status" value="1"/>
</dbReference>
<dbReference type="EMBL" id="CP126084">
    <property type="protein sequence ID" value="WHX47228.1"/>
    <property type="molecule type" value="Genomic_DNA"/>
</dbReference>
<dbReference type="Gene3D" id="3.40.50.2000">
    <property type="entry name" value="Glycogen Phosphorylase B"/>
    <property type="match status" value="2"/>
</dbReference>